<reference evidence="1 2" key="1">
    <citation type="submission" date="2017-08" db="EMBL/GenBank/DDBJ databases">
        <title>The complete genome sequence of Maribacter sp. B1, isolated from deep-sea sediment.</title>
        <authorList>
            <person name="Wu Y.-H."/>
            <person name="Cheng H."/>
            <person name="Xu X.-W."/>
        </authorList>
    </citation>
    <scope>NUCLEOTIDE SEQUENCE [LARGE SCALE GENOMIC DNA]</scope>
    <source>
        <strain evidence="1 2">B1</strain>
    </source>
</reference>
<organism evidence="1 2">
    <name type="scientific">Maribacter cobaltidurans</name>
    <dbReference type="NCBI Taxonomy" id="1178778"/>
    <lineage>
        <taxon>Bacteria</taxon>
        <taxon>Pseudomonadati</taxon>
        <taxon>Bacteroidota</taxon>
        <taxon>Flavobacteriia</taxon>
        <taxon>Flavobacteriales</taxon>
        <taxon>Flavobacteriaceae</taxon>
        <taxon>Maribacter</taxon>
    </lineage>
</organism>
<evidence type="ECO:0000313" key="2">
    <source>
        <dbReference type="Proteomes" id="UP000215244"/>
    </source>
</evidence>
<keyword evidence="2" id="KW-1185">Reference proteome</keyword>
<sequence length="81" mass="9093">MIAILAPSLITLMDLDVKNPIVMDLNDEEEKQETKEFIGTALVFNLNIDFCPIDKKTLAFNDRTEYHSSGNIEVSLPPPKS</sequence>
<gene>
    <name evidence="1" type="ORF">CJ263_09045</name>
</gene>
<evidence type="ECO:0000313" key="1">
    <source>
        <dbReference type="EMBL" id="ASV30347.1"/>
    </source>
</evidence>
<protein>
    <submittedName>
        <fullName evidence="1">Uncharacterized protein</fullName>
    </submittedName>
</protein>
<proteinExistence type="predicted"/>
<name>A0A223V564_9FLAO</name>
<dbReference type="Proteomes" id="UP000215244">
    <property type="component" value="Chromosome"/>
</dbReference>
<dbReference type="AlphaFoldDB" id="A0A223V564"/>
<accession>A0A223V564</accession>
<dbReference type="KEGG" id="marb:CJ263_09045"/>
<dbReference type="EMBL" id="CP022957">
    <property type="protein sequence ID" value="ASV30347.1"/>
    <property type="molecule type" value="Genomic_DNA"/>
</dbReference>